<dbReference type="GO" id="GO:0006303">
    <property type="term" value="P:double-strand break repair via nonhomologous end joining"/>
    <property type="evidence" value="ECO:0007669"/>
    <property type="project" value="TreeGrafter"/>
</dbReference>
<evidence type="ECO:0000256" key="1">
    <source>
        <dbReference type="ARBA" id="ARBA00001946"/>
    </source>
</evidence>
<dbReference type="GO" id="GO:0032807">
    <property type="term" value="C:DNA ligase IV complex"/>
    <property type="evidence" value="ECO:0007669"/>
    <property type="project" value="TreeGrafter"/>
</dbReference>
<dbReference type="GO" id="GO:0006310">
    <property type="term" value="P:DNA recombination"/>
    <property type="evidence" value="ECO:0007669"/>
    <property type="project" value="UniProtKB-KW"/>
</dbReference>
<keyword evidence="15" id="KW-0539">Nucleus</keyword>
<keyword evidence="8" id="KW-0677">Repeat</keyword>
<evidence type="ECO:0000256" key="3">
    <source>
        <dbReference type="ARBA" id="ARBA00007572"/>
    </source>
</evidence>
<feature type="domain" description="BRCT" evidence="22">
    <location>
        <begin position="724"/>
        <end position="800"/>
    </location>
</feature>
<evidence type="ECO:0000256" key="15">
    <source>
        <dbReference type="ARBA" id="ARBA00023242"/>
    </source>
</evidence>
<name>A0A6T8PEB9_HEMAN</name>
<evidence type="ECO:0000256" key="5">
    <source>
        <dbReference type="ARBA" id="ARBA00022073"/>
    </source>
</evidence>
<evidence type="ECO:0000256" key="12">
    <source>
        <dbReference type="ARBA" id="ARBA00022842"/>
    </source>
</evidence>
<dbReference type="GO" id="GO:0003910">
    <property type="term" value="F:DNA ligase (ATP) activity"/>
    <property type="evidence" value="ECO:0007669"/>
    <property type="project" value="UniProtKB-EC"/>
</dbReference>
<dbReference type="Gene3D" id="3.40.50.10190">
    <property type="entry name" value="BRCT domain"/>
    <property type="match status" value="1"/>
</dbReference>
<evidence type="ECO:0000256" key="6">
    <source>
        <dbReference type="ARBA" id="ARBA00022598"/>
    </source>
</evidence>
<dbReference type="Pfam" id="PF01068">
    <property type="entry name" value="DNA_ligase_A_M"/>
    <property type="match status" value="1"/>
</dbReference>
<dbReference type="AlphaFoldDB" id="A0A6T8PEB9"/>
<dbReference type="InterPro" id="IPR029710">
    <property type="entry name" value="LIG4"/>
</dbReference>
<dbReference type="NCBIfam" id="TIGR00574">
    <property type="entry name" value="dnl1"/>
    <property type="match status" value="1"/>
</dbReference>
<dbReference type="InterPro" id="IPR044125">
    <property type="entry name" value="Adenylation_DNA_ligase_IV"/>
</dbReference>
<feature type="domain" description="ATP-dependent DNA ligase family profile" evidence="21">
    <location>
        <begin position="367"/>
        <end position="502"/>
    </location>
</feature>
<dbReference type="InterPro" id="IPR036420">
    <property type="entry name" value="BRCT_dom_sf"/>
</dbReference>
<dbReference type="Gene3D" id="2.40.50.140">
    <property type="entry name" value="Nucleic acid-binding proteins"/>
    <property type="match status" value="1"/>
</dbReference>
<dbReference type="EMBL" id="HBFK01037972">
    <property type="protein sequence ID" value="CAD8756502.1"/>
    <property type="molecule type" value="Transcribed_RNA"/>
</dbReference>
<keyword evidence="6" id="KW-0436">Ligase</keyword>
<keyword evidence="14" id="KW-0234">DNA repair</keyword>
<dbReference type="SUPFAM" id="SSF52113">
    <property type="entry name" value="BRCT domain"/>
    <property type="match status" value="1"/>
</dbReference>
<sequence length="1114" mass="124635">MAPGMLFGELARFFERISQVVQGKPNKKRDQLAKFMDDYKRAEKTSADPTPSLYPLIRLVCPDLDKQGRIYKVKHQKLAQLLIQGIPVAKTSNEAKRMHGYQTMSQKGQGNFSNVVFDILDSTPGRCAEDGKGERTIGDVSDFLDKLGQEKDQVQLFKDNMTRYTAKEWKWIVRIILRELKVGISEGTTLEAFHPDAKEFYGTHNNDMKQACAALKDRNVRVSSSIELFRPFVPQMCSRPKDLEAVERMCQNRDFYFEKKMDGERVQFHKDGDQVKIFTRKSNDYTSLYSWITKEVLRKNLIKAKKCILDGEIVGWWPGDDQQCARYLPPTSLKTIALKSGGSFKDAKESGPVSNWSSDIAEISGAERQARCTLCLSIFDILQEEDNSLAKIPLSDRLKRLDAVCTWEKHLFERTAQRVGKSVEEAFQAILDIGAEEEGVVLKDPSSLYQVGGRNGAGWMKLKPDYLSGANDSFDLIIMGGNFGQGAVRSGRVMQYIVGVIDKKQAKPTFRSFTKVGTGLSREHHFAVAEKIAKIAVPFRELVKSKSVKVKSADGSSSATLYVIDNGYRIEFSSGAMCFFSDQPRSAPDVVFDPLKLDTVVEVIADRRMIPGNLYIAGRCTRDCPAPIEDTQSHPGMGWTLRFPRMQRIREKRLEDALNMEGLWEAIVRSVTGQEAVRGGKNEETFALTSQSKSPRKVKNKESRPAQEKKVGGASSARTCPVERSSDCMSGFEVYIIDNGEVSALEEAILSARRMGADVTAEFDKRSTTHVISLYDENELHKKQKDADRDVIRPDWLFECEGKDPPQALALEPRFMWHASKATEESFKDRFDVFGDSYTVEISDETVLDILMRGAFEDGGQDGELDLNSILEEVETDLAATSFEEKTNVQAWINPARTDVLDDPSMADDGGAWVKCVVQEYLVGTGEFVVCCVDGTHALTTRHVVSPKDILMGDATYADVIEWSVFGEVRALFVEYVVDPALSLHQARTRLAKLNLIAGGGVPLDSYEQRVTHVVVDLGVGGTTEGLKEELEKHHRVQFGVDGPWVVDVSWVLDGVRDHWTRNKGALDLLDEENGHYLLLDKVTGLEKKKGRAMEDVPGTEEDCGVAAKKQRIT</sequence>
<dbReference type="PANTHER" id="PTHR45997:SF1">
    <property type="entry name" value="DNA LIGASE 4"/>
    <property type="match status" value="1"/>
</dbReference>
<keyword evidence="10" id="KW-0227">DNA damage</keyword>
<evidence type="ECO:0000256" key="11">
    <source>
        <dbReference type="ARBA" id="ARBA00022840"/>
    </source>
</evidence>
<dbReference type="InterPro" id="IPR000977">
    <property type="entry name" value="DNA_ligase_ATP-dep"/>
</dbReference>
<evidence type="ECO:0000256" key="20">
    <source>
        <dbReference type="SAM" id="MobiDB-lite"/>
    </source>
</evidence>
<evidence type="ECO:0000256" key="2">
    <source>
        <dbReference type="ARBA" id="ARBA00004123"/>
    </source>
</evidence>
<reference evidence="23" key="1">
    <citation type="submission" date="2021-01" db="EMBL/GenBank/DDBJ databases">
        <authorList>
            <person name="Corre E."/>
            <person name="Pelletier E."/>
            <person name="Niang G."/>
            <person name="Scheremetjew M."/>
            <person name="Finn R."/>
            <person name="Kale V."/>
            <person name="Holt S."/>
            <person name="Cochrane G."/>
            <person name="Meng A."/>
            <person name="Brown T."/>
            <person name="Cohen L."/>
        </authorList>
    </citation>
    <scope>NUCLEOTIDE SEQUENCE</scope>
    <source>
        <strain evidence="23">CCMP441</strain>
    </source>
</reference>
<dbReference type="GO" id="GO:0005524">
    <property type="term" value="F:ATP binding"/>
    <property type="evidence" value="ECO:0007669"/>
    <property type="project" value="UniProtKB-KW"/>
</dbReference>
<dbReference type="GO" id="GO:0046872">
    <property type="term" value="F:metal ion binding"/>
    <property type="evidence" value="ECO:0007669"/>
    <property type="project" value="UniProtKB-KW"/>
</dbReference>
<evidence type="ECO:0000256" key="19">
    <source>
        <dbReference type="RuleBase" id="RU004196"/>
    </source>
</evidence>
<dbReference type="InterPro" id="IPR012340">
    <property type="entry name" value="NA-bd_OB-fold"/>
</dbReference>
<dbReference type="EC" id="6.5.1.1" evidence="4"/>
<evidence type="ECO:0000256" key="10">
    <source>
        <dbReference type="ARBA" id="ARBA00022763"/>
    </source>
</evidence>
<dbReference type="InterPro" id="IPR012308">
    <property type="entry name" value="DNA_ligase_ATP-dep_N"/>
</dbReference>
<dbReference type="SUPFAM" id="SSF56091">
    <property type="entry name" value="DNA ligase/mRNA capping enzyme, catalytic domain"/>
    <property type="match status" value="1"/>
</dbReference>
<proteinExistence type="inferred from homology"/>
<evidence type="ECO:0000256" key="18">
    <source>
        <dbReference type="ARBA" id="ARBA00034003"/>
    </source>
</evidence>
<evidence type="ECO:0000256" key="14">
    <source>
        <dbReference type="ARBA" id="ARBA00023204"/>
    </source>
</evidence>
<evidence type="ECO:0000313" key="23">
    <source>
        <dbReference type="EMBL" id="CAD8756502.1"/>
    </source>
</evidence>
<keyword evidence="7" id="KW-0479">Metal-binding</keyword>
<dbReference type="GO" id="GO:0006297">
    <property type="term" value="P:nucleotide-excision repair, DNA gap filling"/>
    <property type="evidence" value="ECO:0007669"/>
    <property type="project" value="TreeGrafter"/>
</dbReference>
<keyword evidence="13" id="KW-0233">DNA recombination</keyword>
<evidence type="ECO:0000256" key="8">
    <source>
        <dbReference type="ARBA" id="ARBA00022737"/>
    </source>
</evidence>
<dbReference type="Gene3D" id="3.30.470.30">
    <property type="entry name" value="DNA ligase/mRNA capping enzyme"/>
    <property type="match status" value="1"/>
</dbReference>
<evidence type="ECO:0000256" key="4">
    <source>
        <dbReference type="ARBA" id="ARBA00012727"/>
    </source>
</evidence>
<evidence type="ECO:0000256" key="7">
    <source>
        <dbReference type="ARBA" id="ARBA00022723"/>
    </source>
</evidence>
<organism evidence="23">
    <name type="scientific">Hemiselmis andersenii</name>
    <name type="common">Cryptophyte alga</name>
    <dbReference type="NCBI Taxonomy" id="464988"/>
    <lineage>
        <taxon>Eukaryota</taxon>
        <taxon>Cryptophyceae</taxon>
        <taxon>Cryptomonadales</taxon>
        <taxon>Hemiselmidaceae</taxon>
        <taxon>Hemiselmis</taxon>
    </lineage>
</organism>
<comment type="subcellular location">
    <subcellularLocation>
        <location evidence="2">Nucleus</location>
    </subcellularLocation>
</comment>
<keyword evidence="9" id="KW-0547">Nucleotide-binding</keyword>
<dbReference type="Gene3D" id="1.10.3260.10">
    <property type="entry name" value="DNA ligase, ATP-dependent, N-terminal domain"/>
    <property type="match status" value="1"/>
</dbReference>
<comment type="cofactor">
    <cofactor evidence="1">
        <name>Mg(2+)</name>
        <dbReference type="ChEBI" id="CHEBI:18420"/>
    </cofactor>
</comment>
<dbReference type="InterPro" id="IPR001357">
    <property type="entry name" value="BRCT_dom"/>
</dbReference>
<evidence type="ECO:0000256" key="9">
    <source>
        <dbReference type="ARBA" id="ARBA00022741"/>
    </source>
</evidence>
<feature type="region of interest" description="Disordered" evidence="20">
    <location>
        <begin position="687"/>
        <end position="722"/>
    </location>
</feature>
<evidence type="ECO:0000256" key="16">
    <source>
        <dbReference type="ARBA" id="ARBA00030676"/>
    </source>
</evidence>
<evidence type="ECO:0000256" key="13">
    <source>
        <dbReference type="ARBA" id="ARBA00023172"/>
    </source>
</evidence>
<dbReference type="Pfam" id="PF00533">
    <property type="entry name" value="BRCT"/>
    <property type="match status" value="1"/>
</dbReference>
<dbReference type="PANTHER" id="PTHR45997">
    <property type="entry name" value="DNA LIGASE 4"/>
    <property type="match status" value="1"/>
</dbReference>
<dbReference type="PROSITE" id="PS50160">
    <property type="entry name" value="DNA_LIGASE_A3"/>
    <property type="match status" value="1"/>
</dbReference>
<dbReference type="CDD" id="cd00027">
    <property type="entry name" value="BRCT"/>
    <property type="match status" value="1"/>
</dbReference>
<keyword evidence="11" id="KW-0067">ATP-binding</keyword>
<dbReference type="GO" id="GO:0071897">
    <property type="term" value="P:DNA biosynthetic process"/>
    <property type="evidence" value="ECO:0007669"/>
    <property type="project" value="InterPro"/>
</dbReference>
<comment type="catalytic activity">
    <reaction evidence="18">
        <text>ATP + (deoxyribonucleotide)n-3'-hydroxyl + 5'-phospho-(deoxyribonucleotide)m = (deoxyribonucleotide)n+m + AMP + diphosphate.</text>
        <dbReference type="EC" id="6.5.1.1"/>
    </reaction>
</comment>
<evidence type="ECO:0000256" key="17">
    <source>
        <dbReference type="ARBA" id="ARBA00031942"/>
    </source>
</evidence>
<evidence type="ECO:0000259" key="21">
    <source>
        <dbReference type="PROSITE" id="PS50160"/>
    </source>
</evidence>
<dbReference type="InterPro" id="IPR036599">
    <property type="entry name" value="DNA_ligase_N_sf"/>
</dbReference>
<dbReference type="PROSITE" id="PS50172">
    <property type="entry name" value="BRCT"/>
    <property type="match status" value="1"/>
</dbReference>
<dbReference type="GO" id="GO:0003677">
    <property type="term" value="F:DNA binding"/>
    <property type="evidence" value="ECO:0007669"/>
    <property type="project" value="InterPro"/>
</dbReference>
<dbReference type="InterPro" id="IPR012310">
    <property type="entry name" value="DNA_ligase_ATP-dep_cent"/>
</dbReference>
<feature type="compositionally biased region" description="Basic and acidic residues" evidence="20">
    <location>
        <begin position="700"/>
        <end position="711"/>
    </location>
</feature>
<dbReference type="Pfam" id="PF04675">
    <property type="entry name" value="DNA_ligase_A_N"/>
    <property type="match status" value="1"/>
</dbReference>
<dbReference type="SUPFAM" id="SSF50249">
    <property type="entry name" value="Nucleic acid-binding proteins"/>
    <property type="match status" value="1"/>
</dbReference>
<dbReference type="SMART" id="SM00292">
    <property type="entry name" value="BRCT"/>
    <property type="match status" value="1"/>
</dbReference>
<protein>
    <recommendedName>
        <fullName evidence="5">DNA ligase 4</fullName>
        <ecNumber evidence="4">6.5.1.1</ecNumber>
    </recommendedName>
    <alternativeName>
        <fullName evidence="17">DNA ligase IV</fullName>
    </alternativeName>
    <alternativeName>
        <fullName evidence="16">Polydeoxyribonucleotide synthase [ATP] 4</fullName>
    </alternativeName>
</protein>
<keyword evidence="12" id="KW-0460">Magnesium</keyword>
<gene>
    <name evidence="23" type="ORF">HAND1043_LOCUS23011</name>
</gene>
<accession>A0A6T8PEB9</accession>
<dbReference type="CDD" id="cd07903">
    <property type="entry name" value="Adenylation_DNA_ligase_IV"/>
    <property type="match status" value="1"/>
</dbReference>
<comment type="similarity">
    <text evidence="3 19">Belongs to the ATP-dependent DNA ligase family.</text>
</comment>
<evidence type="ECO:0000259" key="22">
    <source>
        <dbReference type="PROSITE" id="PS50172"/>
    </source>
</evidence>